<organism evidence="8 9">
    <name type="scientific">Geodia barretti</name>
    <name type="common">Barrett's horny sponge</name>
    <dbReference type="NCBI Taxonomy" id="519541"/>
    <lineage>
        <taxon>Eukaryota</taxon>
        <taxon>Metazoa</taxon>
        <taxon>Porifera</taxon>
        <taxon>Demospongiae</taxon>
        <taxon>Heteroscleromorpha</taxon>
        <taxon>Tetractinellida</taxon>
        <taxon>Astrophorina</taxon>
        <taxon>Geodiidae</taxon>
        <taxon>Geodia</taxon>
    </lineage>
</organism>
<evidence type="ECO:0000256" key="5">
    <source>
        <dbReference type="ARBA" id="ARBA00023244"/>
    </source>
</evidence>
<feature type="domain" description="Porphobilinogen deaminase C-terminal" evidence="7">
    <location>
        <begin position="208"/>
        <end position="274"/>
    </location>
</feature>
<sequence>MAQTRWVADRLAESDPGATFQIQSIRTTGDGDPRPLFAMDQKGIFEREVDAAVAQSRVDFAVHSLKDVPSQLPDGLTLACVPKRESARDVLITGDGSSLQSLPRGSIIGTSSLRRAVQIRRSRPDVGVRPIRGNIETRIAKIDGANYHGIVLAQAGISRLNLDVISAALPEDEFVPSPGQGSLAVVSRADDHGLITLLKGIEDADSRLEAEAERALSGYVESGCRFPLGAHASVDGPTMTLRAAAFSADGKKSAVARIAGDRRAPRDLADRTAQDLRRQGVEALASGWRESLEMWNR</sequence>
<keyword evidence="9" id="KW-1185">Reference proteome</keyword>
<comment type="caution">
    <text evidence="8">The sequence shown here is derived from an EMBL/GenBank/DDBJ whole genome shotgun (WGS) entry which is preliminary data.</text>
</comment>
<comment type="similarity">
    <text evidence="2">Belongs to the HMBS family.</text>
</comment>
<protein>
    <recommendedName>
        <fullName evidence="3">hydroxymethylbilane synthase</fullName>
        <ecNumber evidence="3">2.5.1.61</ecNumber>
    </recommendedName>
</protein>
<keyword evidence="4" id="KW-0808">Transferase</keyword>
<keyword evidence="5" id="KW-0627">Porphyrin biosynthesis</keyword>
<dbReference type="GO" id="GO:0004418">
    <property type="term" value="F:hydroxymethylbilane synthase activity"/>
    <property type="evidence" value="ECO:0007669"/>
    <property type="project" value="UniProtKB-EC"/>
</dbReference>
<dbReference type="Gene3D" id="3.30.160.40">
    <property type="entry name" value="Porphobilinogen deaminase, C-terminal domain"/>
    <property type="match status" value="1"/>
</dbReference>
<reference evidence="8" key="1">
    <citation type="submission" date="2023-03" db="EMBL/GenBank/DDBJ databases">
        <authorList>
            <person name="Steffen K."/>
            <person name="Cardenas P."/>
        </authorList>
    </citation>
    <scope>NUCLEOTIDE SEQUENCE</scope>
</reference>
<comment type="cofactor">
    <cofactor evidence="1">
        <name>dipyrromethane</name>
        <dbReference type="ChEBI" id="CHEBI:60342"/>
    </cofactor>
</comment>
<dbReference type="InterPro" id="IPR000860">
    <property type="entry name" value="HemC"/>
</dbReference>
<gene>
    <name evidence="8" type="ORF">GBAR_LOCUS16407</name>
</gene>
<dbReference type="SUPFAM" id="SSF53850">
    <property type="entry name" value="Periplasmic binding protein-like II"/>
    <property type="match status" value="1"/>
</dbReference>
<evidence type="ECO:0000259" key="6">
    <source>
        <dbReference type="Pfam" id="PF01379"/>
    </source>
</evidence>
<dbReference type="SUPFAM" id="SSF54782">
    <property type="entry name" value="Porphobilinogen deaminase (hydroxymethylbilane synthase), C-terminal domain"/>
    <property type="match status" value="1"/>
</dbReference>
<dbReference type="InterPro" id="IPR022417">
    <property type="entry name" value="Porphobilin_deaminase_N"/>
</dbReference>
<dbReference type="EC" id="2.5.1.61" evidence="3"/>
<dbReference type="Pfam" id="PF03900">
    <property type="entry name" value="Porphobil_deamC"/>
    <property type="match status" value="1"/>
</dbReference>
<dbReference type="InterPro" id="IPR022418">
    <property type="entry name" value="Porphobilinogen_deaminase_C"/>
</dbReference>
<dbReference type="PANTHER" id="PTHR11557">
    <property type="entry name" value="PORPHOBILINOGEN DEAMINASE"/>
    <property type="match status" value="1"/>
</dbReference>
<evidence type="ECO:0000313" key="9">
    <source>
        <dbReference type="Proteomes" id="UP001174909"/>
    </source>
</evidence>
<dbReference type="PIRSF" id="PIRSF001438">
    <property type="entry name" value="4pyrrol_synth_OHMeBilane_synth"/>
    <property type="match status" value="1"/>
</dbReference>
<dbReference type="Proteomes" id="UP001174909">
    <property type="component" value="Unassembled WGS sequence"/>
</dbReference>
<dbReference type="AlphaFoldDB" id="A0AA35SEY4"/>
<name>A0AA35SEY4_GEOBA</name>
<feature type="domain" description="Porphobilinogen deaminase N-terminal" evidence="6">
    <location>
        <begin position="1"/>
        <end position="193"/>
    </location>
</feature>
<evidence type="ECO:0000256" key="2">
    <source>
        <dbReference type="ARBA" id="ARBA00005638"/>
    </source>
</evidence>
<dbReference type="PANTHER" id="PTHR11557:SF0">
    <property type="entry name" value="PORPHOBILINOGEN DEAMINASE"/>
    <property type="match status" value="1"/>
</dbReference>
<evidence type="ECO:0000313" key="8">
    <source>
        <dbReference type="EMBL" id="CAI8028860.1"/>
    </source>
</evidence>
<dbReference type="Pfam" id="PF01379">
    <property type="entry name" value="Porphobil_deam"/>
    <property type="match status" value="1"/>
</dbReference>
<evidence type="ECO:0000256" key="4">
    <source>
        <dbReference type="ARBA" id="ARBA00022679"/>
    </source>
</evidence>
<evidence type="ECO:0000256" key="3">
    <source>
        <dbReference type="ARBA" id="ARBA00012655"/>
    </source>
</evidence>
<dbReference type="FunFam" id="3.40.190.10:FF:000005">
    <property type="entry name" value="Porphobilinogen deaminase"/>
    <property type="match status" value="1"/>
</dbReference>
<accession>A0AA35SEY4</accession>
<dbReference type="InterPro" id="IPR036803">
    <property type="entry name" value="Porphobilinogen_deaminase_C_sf"/>
</dbReference>
<dbReference type="Gene3D" id="3.40.190.10">
    <property type="entry name" value="Periplasmic binding protein-like II"/>
    <property type="match status" value="2"/>
</dbReference>
<dbReference type="NCBIfam" id="TIGR00212">
    <property type="entry name" value="hemC"/>
    <property type="match status" value="1"/>
</dbReference>
<dbReference type="PRINTS" id="PR00151">
    <property type="entry name" value="PORPHBDMNASE"/>
</dbReference>
<proteinExistence type="inferred from homology"/>
<dbReference type="EMBL" id="CASHTH010002369">
    <property type="protein sequence ID" value="CAI8028860.1"/>
    <property type="molecule type" value="Genomic_DNA"/>
</dbReference>
<dbReference type="GO" id="GO:0006783">
    <property type="term" value="P:heme biosynthetic process"/>
    <property type="evidence" value="ECO:0007669"/>
    <property type="project" value="TreeGrafter"/>
</dbReference>
<evidence type="ECO:0000259" key="7">
    <source>
        <dbReference type="Pfam" id="PF03900"/>
    </source>
</evidence>
<dbReference type="GO" id="GO:0005737">
    <property type="term" value="C:cytoplasm"/>
    <property type="evidence" value="ECO:0007669"/>
    <property type="project" value="TreeGrafter"/>
</dbReference>
<evidence type="ECO:0000256" key="1">
    <source>
        <dbReference type="ARBA" id="ARBA00001916"/>
    </source>
</evidence>